<dbReference type="Proteomes" id="UP000712281">
    <property type="component" value="Unassembled WGS sequence"/>
</dbReference>
<organism evidence="2 3">
    <name type="scientific">Brassica cretica</name>
    <name type="common">Mustard</name>
    <dbReference type="NCBI Taxonomy" id="69181"/>
    <lineage>
        <taxon>Eukaryota</taxon>
        <taxon>Viridiplantae</taxon>
        <taxon>Streptophyta</taxon>
        <taxon>Embryophyta</taxon>
        <taxon>Tracheophyta</taxon>
        <taxon>Spermatophyta</taxon>
        <taxon>Magnoliopsida</taxon>
        <taxon>eudicotyledons</taxon>
        <taxon>Gunneridae</taxon>
        <taxon>Pentapetalae</taxon>
        <taxon>rosids</taxon>
        <taxon>malvids</taxon>
        <taxon>Brassicales</taxon>
        <taxon>Brassicaceae</taxon>
        <taxon>Brassiceae</taxon>
        <taxon>Brassica</taxon>
    </lineage>
</organism>
<feature type="region of interest" description="Disordered" evidence="1">
    <location>
        <begin position="61"/>
        <end position="112"/>
    </location>
</feature>
<feature type="compositionally biased region" description="Basic residues" evidence="1">
    <location>
        <begin position="67"/>
        <end position="104"/>
    </location>
</feature>
<accession>A0A8S9HLL4</accession>
<evidence type="ECO:0000313" key="3">
    <source>
        <dbReference type="Proteomes" id="UP000712281"/>
    </source>
</evidence>
<protein>
    <submittedName>
        <fullName evidence="2">Uncharacterized protein</fullName>
    </submittedName>
</protein>
<proteinExistence type="predicted"/>
<reference evidence="2" key="1">
    <citation type="submission" date="2019-12" db="EMBL/GenBank/DDBJ databases">
        <title>Genome sequencing and annotation of Brassica cretica.</title>
        <authorList>
            <person name="Studholme D.J."/>
            <person name="Sarris P.F."/>
        </authorList>
    </citation>
    <scope>NUCLEOTIDE SEQUENCE</scope>
    <source>
        <strain evidence="2">PFS-001/15</strain>
        <tissue evidence="2">Leaf</tissue>
    </source>
</reference>
<dbReference type="EMBL" id="QGKW02001940">
    <property type="protein sequence ID" value="KAF2557326.1"/>
    <property type="molecule type" value="Genomic_DNA"/>
</dbReference>
<evidence type="ECO:0000256" key="1">
    <source>
        <dbReference type="SAM" id="MobiDB-lite"/>
    </source>
</evidence>
<evidence type="ECO:0000313" key="2">
    <source>
        <dbReference type="EMBL" id="KAF2557326.1"/>
    </source>
</evidence>
<gene>
    <name evidence="2" type="ORF">F2Q68_00015961</name>
</gene>
<comment type="caution">
    <text evidence="2">The sequence shown here is derived from an EMBL/GenBank/DDBJ whole genome shotgun (WGS) entry which is preliminary data.</text>
</comment>
<sequence>MYDEFQTMKVCMTENFWSLEATMNHMVEIVRKMNTGDGGAIDGTASRSSRAVSSYTVLSLDQSKTSPPKRRRARSTRISHQHHTFWSKKQHMHKRKRKRKRKKISPTEKKEATTKNLVYKSSVLHECIGKGIYQLKQLWTRLMLNGGVLMRTKLSNQDNRIEP</sequence>
<dbReference type="AlphaFoldDB" id="A0A8S9HLL4"/>
<name>A0A8S9HLL4_BRACR</name>